<evidence type="ECO:0000256" key="1">
    <source>
        <dbReference type="ARBA" id="ARBA00007613"/>
    </source>
</evidence>
<name>B8J5V4_ANAD2</name>
<dbReference type="Pfam" id="PF02321">
    <property type="entry name" value="OEP"/>
    <property type="match status" value="2"/>
</dbReference>
<evidence type="ECO:0000313" key="4">
    <source>
        <dbReference type="Proteomes" id="UP000007089"/>
    </source>
</evidence>
<dbReference type="KEGG" id="acp:A2cp1_1709"/>
<feature type="signal peptide" evidence="2">
    <location>
        <begin position="1"/>
        <end position="26"/>
    </location>
</feature>
<dbReference type="HOGENOM" id="CLU_631124_0_0_7"/>
<dbReference type="PANTHER" id="PTHR30203:SF29">
    <property type="entry name" value="PROTEIN CYAE"/>
    <property type="match status" value="1"/>
</dbReference>
<proteinExistence type="inferred from homology"/>
<gene>
    <name evidence="3" type="ordered locus">A2cp1_1709</name>
</gene>
<comment type="similarity">
    <text evidence="1">Belongs to the outer membrane factor (OMF) (TC 1.B.17) family.</text>
</comment>
<keyword evidence="4" id="KW-1185">Reference proteome</keyword>
<dbReference type="RefSeq" id="WP_012632978.1">
    <property type="nucleotide sequence ID" value="NC_011891.1"/>
</dbReference>
<keyword evidence="2" id="KW-0732">Signal</keyword>
<dbReference type="Proteomes" id="UP000007089">
    <property type="component" value="Chromosome"/>
</dbReference>
<dbReference type="EMBL" id="CP001359">
    <property type="protein sequence ID" value="ACL65051.1"/>
    <property type="molecule type" value="Genomic_DNA"/>
</dbReference>
<dbReference type="PANTHER" id="PTHR30203">
    <property type="entry name" value="OUTER MEMBRANE CATION EFFLUX PROTEIN"/>
    <property type="match status" value="1"/>
</dbReference>
<feature type="chain" id="PRO_5002872301" evidence="2">
    <location>
        <begin position="27"/>
        <end position="440"/>
    </location>
</feature>
<dbReference type="Gene3D" id="1.20.1600.10">
    <property type="entry name" value="Outer membrane efflux proteins (OEP)"/>
    <property type="match status" value="1"/>
</dbReference>
<evidence type="ECO:0000256" key="2">
    <source>
        <dbReference type="SAM" id="SignalP"/>
    </source>
</evidence>
<evidence type="ECO:0000313" key="3">
    <source>
        <dbReference type="EMBL" id="ACL65051.1"/>
    </source>
</evidence>
<organism evidence="3 4">
    <name type="scientific">Anaeromyxobacter dehalogenans (strain ATCC BAA-258 / DSM 21875 / 2CP-1)</name>
    <dbReference type="NCBI Taxonomy" id="455488"/>
    <lineage>
        <taxon>Bacteria</taxon>
        <taxon>Pseudomonadati</taxon>
        <taxon>Myxococcota</taxon>
        <taxon>Myxococcia</taxon>
        <taxon>Myxococcales</taxon>
        <taxon>Cystobacterineae</taxon>
        <taxon>Anaeromyxobacteraceae</taxon>
        <taxon>Anaeromyxobacter</taxon>
    </lineage>
</organism>
<dbReference type="InterPro" id="IPR010131">
    <property type="entry name" value="MdtP/NodT-like"/>
</dbReference>
<reference evidence="3" key="1">
    <citation type="submission" date="2009-01" db="EMBL/GenBank/DDBJ databases">
        <title>Complete sequence of Anaeromyxobacter dehalogenans 2CP-1.</title>
        <authorList>
            <consortium name="US DOE Joint Genome Institute"/>
            <person name="Lucas S."/>
            <person name="Copeland A."/>
            <person name="Lapidus A."/>
            <person name="Glavina del Rio T."/>
            <person name="Dalin E."/>
            <person name="Tice H."/>
            <person name="Bruce D."/>
            <person name="Goodwin L."/>
            <person name="Pitluck S."/>
            <person name="Saunders E."/>
            <person name="Brettin T."/>
            <person name="Detter J.C."/>
            <person name="Han C."/>
            <person name="Larimer F."/>
            <person name="Land M."/>
            <person name="Hauser L."/>
            <person name="Kyrpides N."/>
            <person name="Ovchinnikova G."/>
            <person name="Beliaev A.S."/>
            <person name="Richardson P."/>
        </authorList>
    </citation>
    <scope>NUCLEOTIDE SEQUENCE</scope>
    <source>
        <strain evidence="3">2CP-1</strain>
    </source>
</reference>
<dbReference type="AlphaFoldDB" id="B8J5V4"/>
<dbReference type="InterPro" id="IPR003423">
    <property type="entry name" value="OMP_efflux"/>
</dbReference>
<dbReference type="SUPFAM" id="SSF56954">
    <property type="entry name" value="Outer membrane efflux proteins (OEP)"/>
    <property type="match status" value="1"/>
</dbReference>
<dbReference type="GO" id="GO:0015562">
    <property type="term" value="F:efflux transmembrane transporter activity"/>
    <property type="evidence" value="ECO:0007669"/>
    <property type="project" value="InterPro"/>
</dbReference>
<sequence>MSSLHLRILKFGLAAAVLTLAGRASALQPLESFLRGARDASPDNAEARAARAQASAGTQAALGRALPGVSLLGTYTRNQYETRIPSATGPVVLTPRDQLDGYATIHVPLVDLATFARIGAARAASGAAAEQQDATELRVQSLVSREYHQLVASQALVQASRRALDVSRAGLRIAEARHGAGSTALLDVDRARAEVERNVQQVATAELQVSLAARALRSLSGMEPELEGEVALGDDLHEEAPIESFQARDEDVPAIAAAVRARVAEEREAWARRLVLVPSLSASATEHATDYTGLAGHERTWQAVVSLSWSFDLTTLANMRAQDAVADGARAREERARLAAHDDVHSAWMTVRTDIARSRSARVQAEVSQRAAGLALERYQAGAADQLDLLQAQRDAFNADAARIQADAEVSDARAQLRLAAGRNLLDAREPPPASPQASP</sequence>
<accession>B8J5V4</accession>
<protein>
    <submittedName>
        <fullName evidence="3">Outer membrane efflux protein</fullName>
    </submittedName>
</protein>